<feature type="compositionally biased region" description="Polar residues" evidence="6">
    <location>
        <begin position="690"/>
        <end position="699"/>
    </location>
</feature>
<dbReference type="Gene3D" id="3.30.460.20">
    <property type="entry name" value="CorA soluble domain-like"/>
    <property type="match status" value="1"/>
</dbReference>
<keyword evidence="4" id="KW-1133">Transmembrane helix</keyword>
<feature type="region of interest" description="Disordered" evidence="6">
    <location>
        <begin position="288"/>
        <end position="310"/>
    </location>
</feature>
<feature type="region of interest" description="Disordered" evidence="6">
    <location>
        <begin position="325"/>
        <end position="348"/>
    </location>
</feature>
<feature type="compositionally biased region" description="Acidic residues" evidence="6">
    <location>
        <begin position="446"/>
        <end position="458"/>
    </location>
</feature>
<evidence type="ECO:0000256" key="5">
    <source>
        <dbReference type="ARBA" id="ARBA00023136"/>
    </source>
</evidence>
<dbReference type="GO" id="GO:0015095">
    <property type="term" value="F:magnesium ion transmembrane transporter activity"/>
    <property type="evidence" value="ECO:0007669"/>
    <property type="project" value="InterPro"/>
</dbReference>
<dbReference type="InterPro" id="IPR002523">
    <property type="entry name" value="MgTranspt_CorA/ZnTranspt_ZntB"/>
</dbReference>
<evidence type="ECO:0000313" key="7">
    <source>
        <dbReference type="EMBL" id="KAK5114182.1"/>
    </source>
</evidence>
<evidence type="ECO:0000256" key="3">
    <source>
        <dbReference type="ARBA" id="ARBA00022692"/>
    </source>
</evidence>
<feature type="compositionally biased region" description="Basic and acidic residues" evidence="6">
    <location>
        <begin position="117"/>
        <end position="133"/>
    </location>
</feature>
<dbReference type="PANTHER" id="PTHR21535:SF51">
    <property type="entry name" value="MANGANESE RESISTANCE PROTEIN MNR2"/>
    <property type="match status" value="1"/>
</dbReference>
<accession>A0AAN7TKP4</accession>
<dbReference type="Proteomes" id="UP001310890">
    <property type="component" value="Unassembled WGS sequence"/>
</dbReference>
<feature type="compositionally biased region" description="Low complexity" evidence="6">
    <location>
        <begin position="150"/>
        <end position="163"/>
    </location>
</feature>
<dbReference type="PANTHER" id="PTHR21535">
    <property type="entry name" value="MAGNESIUM AND COBALT TRANSPORT PROTEIN/MITOCHONDRIAL IMPORT INNER MEMBRANE TRANSLOCASE SUBUNIT TIM8"/>
    <property type="match status" value="1"/>
</dbReference>
<proteinExistence type="inferred from homology"/>
<evidence type="ECO:0000256" key="2">
    <source>
        <dbReference type="ARBA" id="ARBA00009765"/>
    </source>
</evidence>
<keyword evidence="5" id="KW-0472">Membrane</keyword>
<comment type="subcellular location">
    <subcellularLocation>
        <location evidence="1">Membrane</location>
        <topology evidence="1">Multi-pass membrane protein</topology>
    </subcellularLocation>
</comment>
<feature type="compositionally biased region" description="Polar residues" evidence="6">
    <location>
        <begin position="91"/>
        <end position="113"/>
    </location>
</feature>
<dbReference type="AlphaFoldDB" id="A0AAN7TKP4"/>
<dbReference type="Pfam" id="PF01544">
    <property type="entry name" value="CorA"/>
    <property type="match status" value="2"/>
</dbReference>
<dbReference type="InterPro" id="IPR045863">
    <property type="entry name" value="CorA_TM1_TM2"/>
</dbReference>
<feature type="region of interest" description="Disordered" evidence="6">
    <location>
        <begin position="446"/>
        <end position="520"/>
    </location>
</feature>
<dbReference type="InterPro" id="IPR044089">
    <property type="entry name" value="Alr1-like"/>
</dbReference>
<keyword evidence="3" id="KW-0812">Transmembrane</keyword>
<feature type="compositionally biased region" description="Basic and acidic residues" evidence="6">
    <location>
        <begin position="673"/>
        <end position="684"/>
    </location>
</feature>
<organism evidence="7 8">
    <name type="scientific">Meristemomyces frigidus</name>
    <dbReference type="NCBI Taxonomy" id="1508187"/>
    <lineage>
        <taxon>Eukaryota</taxon>
        <taxon>Fungi</taxon>
        <taxon>Dikarya</taxon>
        <taxon>Ascomycota</taxon>
        <taxon>Pezizomycotina</taxon>
        <taxon>Dothideomycetes</taxon>
        <taxon>Dothideomycetidae</taxon>
        <taxon>Mycosphaerellales</taxon>
        <taxon>Teratosphaeriaceae</taxon>
        <taxon>Meristemomyces</taxon>
    </lineage>
</organism>
<feature type="compositionally biased region" description="Low complexity" evidence="6">
    <location>
        <begin position="253"/>
        <end position="266"/>
    </location>
</feature>
<feature type="compositionally biased region" description="Polar residues" evidence="6">
    <location>
        <begin position="479"/>
        <end position="517"/>
    </location>
</feature>
<feature type="compositionally biased region" description="Basic and acidic residues" evidence="6">
    <location>
        <begin position="205"/>
        <end position="214"/>
    </location>
</feature>
<feature type="compositionally biased region" description="Basic residues" evidence="6">
    <location>
        <begin position="466"/>
        <end position="476"/>
    </location>
</feature>
<dbReference type="CDD" id="cd12829">
    <property type="entry name" value="Alr1p-like"/>
    <property type="match status" value="1"/>
</dbReference>
<evidence type="ECO:0000256" key="1">
    <source>
        <dbReference type="ARBA" id="ARBA00004141"/>
    </source>
</evidence>
<protein>
    <recommendedName>
        <fullName evidence="9">Cora-domain-containing protein</fullName>
    </recommendedName>
</protein>
<dbReference type="GO" id="GO:0010961">
    <property type="term" value="P:intracellular magnesium ion homeostasis"/>
    <property type="evidence" value="ECO:0007669"/>
    <property type="project" value="TreeGrafter"/>
</dbReference>
<feature type="region of interest" description="Disordered" evidence="6">
    <location>
        <begin position="1"/>
        <end position="271"/>
    </location>
</feature>
<dbReference type="EMBL" id="JAVRRL010000019">
    <property type="protein sequence ID" value="KAK5114182.1"/>
    <property type="molecule type" value="Genomic_DNA"/>
</dbReference>
<sequence>MASHGHDLSKIAGPSSMSKPGTASSSTPMQRAESNAPANMNDLQAEGAKPKKKRFRGGKNKRKTRKQSFAAAVSESGAEGTDARPSLLEGTASQQHSFYRLQQGNHRSNTSLESEALLDHRAYDNEQSRRESSSHAFSRPSLPMARNRGSAYSAQQAGSAQKSRLAGGSTSAIEENNDDEDTNERTALLSSSARRPKPQYSRTNSDYRDHETARARRSSGTSKGSQKKKIGVDISSRPSPLAAHNDDDSDYDVNNPPSVPNSPKVGSMDDIMIGSHDAQRGRDAVISIEGDYGPSRGLGVDESPEASRRRPTIADLAERDVCFPSEDASTFGEDDRRSTDAASRTRRKRARQFPNYDILEEWALGEKEERSHQEQIRVKKISEPIMVGGRLRPGKNVWHREEDDAPFRFTYFNELMEGTIHARTISDLLQEGLTFRDLFTPEAVEISDSESETDDEATENGFPRPSLHHSSAKHAAHQQPDTLSVHQENNGGKQSPSASHVTTGANTPQPIDESSTPRQKRFGAKPTFWLDVLSPSEEEMKVLARAFGIHQLTVEDIMMQEQREKVELFSKYYFVNYRSFEQDQESEDHLEPVNMYIVVFREGVITFHHSMTPHPANVRRRIRQLNDYMSPSADWISYGIIDDVTDAYLPLVQSIEEEVDDIDDVILGMHEKEKSSKKTAEKVTKSAASQSEKGNTQADQEAENEKVSSDPGGDMLRRVGECRKRVMSLYRLLGNKADVIKGFAKRCNEHWQVAPRSEIGLYLGDIQDHIVTMTGNLSHYENLLSRAHSNYLAQISIRMNVRAEQTADVLGKLTVLGTIVLPMNIVTGLWGMNVWVPGQDAEDNLTWFW</sequence>
<evidence type="ECO:0000313" key="8">
    <source>
        <dbReference type="Proteomes" id="UP001310890"/>
    </source>
</evidence>
<dbReference type="FunFam" id="1.20.58.340:FF:000014">
    <property type="entry name" value="CorA family metal ion transporter"/>
    <property type="match status" value="1"/>
</dbReference>
<name>A0AAN7TKP4_9PEZI</name>
<comment type="similarity">
    <text evidence="2">Belongs to the CorA metal ion transporter (MIT) (TC 1.A.35) family.</text>
</comment>
<dbReference type="SUPFAM" id="SSF143865">
    <property type="entry name" value="CorA soluble domain-like"/>
    <property type="match status" value="1"/>
</dbReference>
<evidence type="ECO:0008006" key="9">
    <source>
        <dbReference type="Google" id="ProtNLM"/>
    </source>
</evidence>
<gene>
    <name evidence="7" type="ORF">LTR62_002752</name>
</gene>
<feature type="region of interest" description="Disordered" evidence="6">
    <location>
        <begin position="673"/>
        <end position="716"/>
    </location>
</feature>
<comment type="caution">
    <text evidence="7">The sequence shown here is derived from an EMBL/GenBank/DDBJ whole genome shotgun (WGS) entry which is preliminary data.</text>
</comment>
<evidence type="ECO:0000256" key="4">
    <source>
        <dbReference type="ARBA" id="ARBA00022989"/>
    </source>
</evidence>
<reference evidence="7" key="1">
    <citation type="submission" date="2023-08" db="EMBL/GenBank/DDBJ databases">
        <title>Black Yeasts Isolated from many extreme environments.</title>
        <authorList>
            <person name="Coleine C."/>
            <person name="Stajich J.E."/>
            <person name="Selbmann L."/>
        </authorList>
    </citation>
    <scope>NUCLEOTIDE SEQUENCE</scope>
    <source>
        <strain evidence="7">CCFEE 5401</strain>
    </source>
</reference>
<feature type="compositionally biased region" description="Polar residues" evidence="6">
    <location>
        <begin position="15"/>
        <end position="42"/>
    </location>
</feature>
<dbReference type="Gene3D" id="1.20.58.340">
    <property type="entry name" value="Magnesium transport protein CorA, transmembrane region"/>
    <property type="match status" value="2"/>
</dbReference>
<dbReference type="GO" id="GO:0000329">
    <property type="term" value="C:fungal-type vacuole membrane"/>
    <property type="evidence" value="ECO:0007669"/>
    <property type="project" value="TreeGrafter"/>
</dbReference>
<dbReference type="InterPro" id="IPR045861">
    <property type="entry name" value="CorA_cytoplasmic_dom"/>
</dbReference>
<feature type="compositionally biased region" description="Basic residues" evidence="6">
    <location>
        <begin position="50"/>
        <end position="66"/>
    </location>
</feature>
<evidence type="ECO:0000256" key="6">
    <source>
        <dbReference type="SAM" id="MobiDB-lite"/>
    </source>
</evidence>
<dbReference type="SUPFAM" id="SSF144083">
    <property type="entry name" value="Magnesium transport protein CorA, transmembrane region"/>
    <property type="match status" value="1"/>
</dbReference>